<feature type="region of interest" description="Disordered" evidence="1">
    <location>
        <begin position="19"/>
        <end position="44"/>
    </location>
</feature>
<feature type="compositionally biased region" description="Polar residues" evidence="1">
    <location>
        <begin position="21"/>
        <end position="40"/>
    </location>
</feature>
<dbReference type="Proteomes" id="UP000245207">
    <property type="component" value="Unassembled WGS sequence"/>
</dbReference>
<organism evidence="2 3">
    <name type="scientific">Artemisia annua</name>
    <name type="common">Sweet wormwood</name>
    <dbReference type="NCBI Taxonomy" id="35608"/>
    <lineage>
        <taxon>Eukaryota</taxon>
        <taxon>Viridiplantae</taxon>
        <taxon>Streptophyta</taxon>
        <taxon>Embryophyta</taxon>
        <taxon>Tracheophyta</taxon>
        <taxon>Spermatophyta</taxon>
        <taxon>Magnoliopsida</taxon>
        <taxon>eudicotyledons</taxon>
        <taxon>Gunneridae</taxon>
        <taxon>Pentapetalae</taxon>
        <taxon>asterids</taxon>
        <taxon>campanulids</taxon>
        <taxon>Asterales</taxon>
        <taxon>Asteraceae</taxon>
        <taxon>Asteroideae</taxon>
        <taxon>Anthemideae</taxon>
        <taxon>Artemisiinae</taxon>
        <taxon>Artemisia</taxon>
    </lineage>
</organism>
<evidence type="ECO:0000256" key="1">
    <source>
        <dbReference type="SAM" id="MobiDB-lite"/>
    </source>
</evidence>
<protein>
    <submittedName>
        <fullName evidence="2">Telomere repeat-binding factor 4</fullName>
    </submittedName>
</protein>
<reference evidence="2 3" key="1">
    <citation type="journal article" date="2018" name="Mol. Plant">
        <title>The genome of Artemisia annua provides insight into the evolution of Asteraceae family and artemisinin biosynthesis.</title>
        <authorList>
            <person name="Shen Q."/>
            <person name="Zhang L."/>
            <person name="Liao Z."/>
            <person name="Wang S."/>
            <person name="Yan T."/>
            <person name="Shi P."/>
            <person name="Liu M."/>
            <person name="Fu X."/>
            <person name="Pan Q."/>
            <person name="Wang Y."/>
            <person name="Lv Z."/>
            <person name="Lu X."/>
            <person name="Zhang F."/>
            <person name="Jiang W."/>
            <person name="Ma Y."/>
            <person name="Chen M."/>
            <person name="Hao X."/>
            <person name="Li L."/>
            <person name="Tang Y."/>
            <person name="Lv G."/>
            <person name="Zhou Y."/>
            <person name="Sun X."/>
            <person name="Brodelius P.E."/>
            <person name="Rose J.K.C."/>
            <person name="Tang K."/>
        </authorList>
    </citation>
    <scope>NUCLEOTIDE SEQUENCE [LARGE SCALE GENOMIC DNA]</scope>
    <source>
        <strain evidence="3">cv. Huhao1</strain>
        <tissue evidence="2">Leaf</tissue>
    </source>
</reference>
<evidence type="ECO:0000313" key="3">
    <source>
        <dbReference type="Proteomes" id="UP000245207"/>
    </source>
</evidence>
<gene>
    <name evidence="2" type="ORF">CTI12_AA340890</name>
</gene>
<dbReference type="AlphaFoldDB" id="A0A2U1MUJ6"/>
<name>A0A2U1MUJ6_ARTAN</name>
<dbReference type="EMBL" id="PKPP01004325">
    <property type="protein sequence ID" value="PWA64928.1"/>
    <property type="molecule type" value="Genomic_DNA"/>
</dbReference>
<keyword evidence="3" id="KW-1185">Reference proteome</keyword>
<sequence length="109" mass="12126">MENCYSSLKEVDNRYKYKGASSGNVDNNSVAQTTQKSITNPADRETLEDAAMVVARKISIAENLEQEAIKACEKADKIAELFDESLVMLKLAKELHERCSRGKTLVLKS</sequence>
<evidence type="ECO:0000313" key="2">
    <source>
        <dbReference type="EMBL" id="PWA64928.1"/>
    </source>
</evidence>
<proteinExistence type="predicted"/>
<comment type="caution">
    <text evidence="2">The sequence shown here is derived from an EMBL/GenBank/DDBJ whole genome shotgun (WGS) entry which is preliminary data.</text>
</comment>
<accession>A0A2U1MUJ6</accession>